<keyword evidence="3" id="KW-1185">Reference proteome</keyword>
<protein>
    <submittedName>
        <fullName evidence="2">Uncharacterized protein</fullName>
    </submittedName>
</protein>
<comment type="caution">
    <text evidence="2">The sequence shown here is derived from an EMBL/GenBank/DDBJ whole genome shotgun (WGS) entry which is preliminary data.</text>
</comment>
<evidence type="ECO:0000256" key="1">
    <source>
        <dbReference type="SAM" id="Phobius"/>
    </source>
</evidence>
<accession>A0AAD7IR50</accession>
<dbReference type="EMBL" id="JARJLG010000088">
    <property type="protein sequence ID" value="KAJ7748770.1"/>
    <property type="molecule type" value="Genomic_DNA"/>
</dbReference>
<sequence length="454" mass="49395">MHLASTSLLAMMNPVDYSPAEPGKGALLLDPQPATHTTSRLRTFRRRILSGTALCFLLGLVFWCHPLTVGRPNELAQGSVGIAVDPRLEAYQNPENAKYCADWSPAVEARDNVSVTFELPTEADLLFFLSRGPVSGGIDLVRSTSSSTGPVEVNVTATYHDIGDLRRTKVCRMGAADEHGLLIWAEPRHPHGHPTQNVQFTIIVALPIGVQSYKDLTTDLARFAHTTMDFFDWWSPVSFEVIRLRTSDAAIHSGLMGRALFIQTSNADVQGNFAGYELGVQTSNAPIQVAAIMFGENVGSESRVQLKTSNGAIDVDMVLLSGYANNTLRAVVQTSAAPITINRRLANKDPIEPAINSSFFLDASTSLGAASVQLYPEYEGTYDLQTSSAPAEVWEGTKTEDPLGKGRHRTVNKTLDGEHAQGSMFWSRDGEPPEGVRRGAVKIITSKSPIVLFW</sequence>
<organism evidence="2 3">
    <name type="scientific">Mycena maculata</name>
    <dbReference type="NCBI Taxonomy" id="230809"/>
    <lineage>
        <taxon>Eukaryota</taxon>
        <taxon>Fungi</taxon>
        <taxon>Dikarya</taxon>
        <taxon>Basidiomycota</taxon>
        <taxon>Agaricomycotina</taxon>
        <taxon>Agaricomycetes</taxon>
        <taxon>Agaricomycetidae</taxon>
        <taxon>Agaricales</taxon>
        <taxon>Marasmiineae</taxon>
        <taxon>Mycenaceae</taxon>
        <taxon>Mycena</taxon>
    </lineage>
</organism>
<reference evidence="2" key="1">
    <citation type="submission" date="2023-03" db="EMBL/GenBank/DDBJ databases">
        <title>Massive genome expansion in bonnet fungi (Mycena s.s.) driven by repeated elements and novel gene families across ecological guilds.</title>
        <authorList>
            <consortium name="Lawrence Berkeley National Laboratory"/>
            <person name="Harder C.B."/>
            <person name="Miyauchi S."/>
            <person name="Viragh M."/>
            <person name="Kuo A."/>
            <person name="Thoen E."/>
            <person name="Andreopoulos B."/>
            <person name="Lu D."/>
            <person name="Skrede I."/>
            <person name="Drula E."/>
            <person name="Henrissat B."/>
            <person name="Morin E."/>
            <person name="Kohler A."/>
            <person name="Barry K."/>
            <person name="LaButti K."/>
            <person name="Morin E."/>
            <person name="Salamov A."/>
            <person name="Lipzen A."/>
            <person name="Mereny Z."/>
            <person name="Hegedus B."/>
            <person name="Baldrian P."/>
            <person name="Stursova M."/>
            <person name="Weitz H."/>
            <person name="Taylor A."/>
            <person name="Grigoriev I.V."/>
            <person name="Nagy L.G."/>
            <person name="Martin F."/>
            <person name="Kauserud H."/>
        </authorList>
    </citation>
    <scope>NUCLEOTIDE SEQUENCE</scope>
    <source>
        <strain evidence="2">CBHHK188m</strain>
    </source>
</reference>
<keyword evidence="1" id="KW-0812">Transmembrane</keyword>
<evidence type="ECO:0000313" key="2">
    <source>
        <dbReference type="EMBL" id="KAJ7748770.1"/>
    </source>
</evidence>
<dbReference type="AlphaFoldDB" id="A0AAD7IR50"/>
<proteinExistence type="predicted"/>
<dbReference type="Proteomes" id="UP001215280">
    <property type="component" value="Unassembled WGS sequence"/>
</dbReference>
<keyword evidence="1" id="KW-0472">Membrane</keyword>
<keyword evidence="1" id="KW-1133">Transmembrane helix</keyword>
<name>A0AAD7IR50_9AGAR</name>
<evidence type="ECO:0000313" key="3">
    <source>
        <dbReference type="Proteomes" id="UP001215280"/>
    </source>
</evidence>
<gene>
    <name evidence="2" type="ORF">DFH07DRAFT_1062464</name>
</gene>
<feature type="transmembrane region" description="Helical" evidence="1">
    <location>
        <begin position="48"/>
        <end position="68"/>
    </location>
</feature>